<dbReference type="Gene3D" id="3.60.20.10">
    <property type="entry name" value="Glutamine Phosphoribosylpyrophosphate, subunit 1, domain 1"/>
    <property type="match status" value="1"/>
</dbReference>
<evidence type="ECO:0000259" key="3">
    <source>
        <dbReference type="PROSITE" id="PS51278"/>
    </source>
</evidence>
<reference evidence="4 5" key="1">
    <citation type="submission" date="2018-06" db="EMBL/GenBank/DDBJ databases">
        <authorList>
            <consortium name="Pathogen Informatics"/>
            <person name="Doyle S."/>
        </authorList>
    </citation>
    <scope>NUCLEOTIDE SEQUENCE [LARGE SCALE GENOMIC DNA]</scope>
    <source>
        <strain evidence="4 5">NCTC5664</strain>
    </source>
</reference>
<evidence type="ECO:0000256" key="2">
    <source>
        <dbReference type="ARBA" id="ARBA00022962"/>
    </source>
</evidence>
<keyword evidence="2" id="KW-0315">Glutamine amidotransferase</keyword>
<sequence>MFNYSGLNEECGVFGIWNHPEAAQLTYMGLHSLQHRGQEGAGIVVSNQNELKGERGLGLLTEAIKDDQMERLKGYQHAIGHVRYATSGNKGIEIFNRFCITFMI</sequence>
<dbReference type="Proteomes" id="UP000254502">
    <property type="component" value="Unassembled WGS sequence"/>
</dbReference>
<dbReference type="EMBL" id="UHAQ01000003">
    <property type="protein sequence ID" value="SUK83621.1"/>
    <property type="molecule type" value="Genomic_DNA"/>
</dbReference>
<feature type="domain" description="Glutamine amidotransferase type-2" evidence="3">
    <location>
        <begin position="11"/>
        <end position="104"/>
    </location>
</feature>
<dbReference type="InterPro" id="IPR017932">
    <property type="entry name" value="GATase_2_dom"/>
</dbReference>
<evidence type="ECO:0000313" key="4">
    <source>
        <dbReference type="EMBL" id="SUK83621.1"/>
    </source>
</evidence>
<dbReference type="SUPFAM" id="SSF56235">
    <property type="entry name" value="N-terminal nucleophile aminohydrolases (Ntn hydrolases)"/>
    <property type="match status" value="1"/>
</dbReference>
<accession>A0A380DZF8</accession>
<dbReference type="PANTHER" id="PTHR11907">
    <property type="entry name" value="AMIDOPHOSPHORIBOSYLTRANSFERASE"/>
    <property type="match status" value="1"/>
</dbReference>
<organism evidence="4 5">
    <name type="scientific">Staphylococcus aureus</name>
    <dbReference type="NCBI Taxonomy" id="1280"/>
    <lineage>
        <taxon>Bacteria</taxon>
        <taxon>Bacillati</taxon>
        <taxon>Bacillota</taxon>
        <taxon>Bacilli</taxon>
        <taxon>Bacillales</taxon>
        <taxon>Staphylococcaceae</taxon>
        <taxon>Staphylococcus</taxon>
    </lineage>
</organism>
<evidence type="ECO:0000256" key="1">
    <source>
        <dbReference type="ARBA" id="ARBA00022679"/>
    </source>
</evidence>
<protein>
    <submittedName>
        <fullName evidence="4">Amidophosphoribosyltransferase</fullName>
        <ecNumber evidence="4">2.4.2.14</ecNumber>
    </submittedName>
</protein>
<dbReference type="EC" id="2.4.2.14" evidence="4"/>
<dbReference type="GO" id="GO:0004044">
    <property type="term" value="F:amidophosphoribosyltransferase activity"/>
    <property type="evidence" value="ECO:0007669"/>
    <property type="project" value="UniProtKB-EC"/>
</dbReference>
<proteinExistence type="predicted"/>
<dbReference type="InterPro" id="IPR029055">
    <property type="entry name" value="Ntn_hydrolases_N"/>
</dbReference>
<gene>
    <name evidence="4" type="primary">purF_3</name>
    <name evidence="4" type="ORF">NCTC5664_02546</name>
</gene>
<dbReference type="AlphaFoldDB" id="A0A380DZF8"/>
<name>A0A380DZF8_STAAU</name>
<dbReference type="PROSITE" id="PS51278">
    <property type="entry name" value="GATASE_TYPE_2"/>
    <property type="match status" value="1"/>
</dbReference>
<evidence type="ECO:0000313" key="5">
    <source>
        <dbReference type="Proteomes" id="UP000254502"/>
    </source>
</evidence>
<keyword evidence="1 4" id="KW-0808">Transferase</keyword>
<keyword evidence="4" id="KW-0328">Glycosyltransferase</keyword>